<gene>
    <name evidence="3" type="ORF">FGO68_gene13238</name>
</gene>
<evidence type="ECO:0000256" key="1">
    <source>
        <dbReference type="ARBA" id="ARBA00008315"/>
    </source>
</evidence>
<feature type="compositionally biased region" description="Basic and acidic residues" evidence="2">
    <location>
        <begin position="518"/>
        <end position="528"/>
    </location>
</feature>
<keyword evidence="4" id="KW-1185">Reference proteome</keyword>
<organism evidence="3 4">
    <name type="scientific">Halteria grandinella</name>
    <dbReference type="NCBI Taxonomy" id="5974"/>
    <lineage>
        <taxon>Eukaryota</taxon>
        <taxon>Sar</taxon>
        <taxon>Alveolata</taxon>
        <taxon>Ciliophora</taxon>
        <taxon>Intramacronucleata</taxon>
        <taxon>Spirotrichea</taxon>
        <taxon>Stichotrichia</taxon>
        <taxon>Sporadotrichida</taxon>
        <taxon>Halteriidae</taxon>
        <taxon>Halteria</taxon>
    </lineage>
</organism>
<evidence type="ECO:0000256" key="2">
    <source>
        <dbReference type="SAM" id="MobiDB-lite"/>
    </source>
</evidence>
<feature type="compositionally biased region" description="Polar residues" evidence="2">
    <location>
        <begin position="551"/>
        <end position="571"/>
    </location>
</feature>
<evidence type="ECO:0000313" key="4">
    <source>
        <dbReference type="Proteomes" id="UP000785679"/>
    </source>
</evidence>
<evidence type="ECO:0000313" key="3">
    <source>
        <dbReference type="EMBL" id="TNV73978.1"/>
    </source>
</evidence>
<feature type="compositionally biased region" description="Basic and acidic residues" evidence="2">
    <location>
        <begin position="358"/>
        <end position="367"/>
    </location>
</feature>
<proteinExistence type="inferred from homology"/>
<name>A0A8J8NFT2_HALGN</name>
<comment type="caution">
    <text evidence="3">The sequence shown here is derived from an EMBL/GenBank/DDBJ whole genome shotgun (WGS) entry which is preliminary data.</text>
</comment>
<feature type="compositionally biased region" description="Polar residues" evidence="2">
    <location>
        <begin position="531"/>
        <end position="544"/>
    </location>
</feature>
<dbReference type="AlphaFoldDB" id="A0A8J8NFT2"/>
<dbReference type="InterPro" id="IPR029488">
    <property type="entry name" value="Hmw/CFAP97"/>
</dbReference>
<protein>
    <submittedName>
        <fullName evidence="3">Uncharacterized protein</fullName>
    </submittedName>
</protein>
<feature type="region of interest" description="Disordered" evidence="2">
    <location>
        <begin position="617"/>
        <end position="677"/>
    </location>
</feature>
<reference evidence="3" key="1">
    <citation type="submission" date="2019-06" db="EMBL/GenBank/DDBJ databases">
        <authorList>
            <person name="Zheng W."/>
        </authorList>
    </citation>
    <scope>NUCLEOTIDE SEQUENCE</scope>
    <source>
        <strain evidence="3">QDHG01</strain>
    </source>
</reference>
<dbReference type="OrthoDB" id="10678569at2759"/>
<dbReference type="Proteomes" id="UP000785679">
    <property type="component" value="Unassembled WGS sequence"/>
</dbReference>
<feature type="region of interest" description="Disordered" evidence="2">
    <location>
        <begin position="346"/>
        <end position="380"/>
    </location>
</feature>
<accession>A0A8J8NFT2</accession>
<comment type="similarity">
    <text evidence="1">Belongs to the CFAP97 family.</text>
</comment>
<dbReference type="Pfam" id="PF13879">
    <property type="entry name" value="Hmw_CFAP97"/>
    <property type="match status" value="1"/>
</dbReference>
<feature type="compositionally biased region" description="Polar residues" evidence="2">
    <location>
        <begin position="346"/>
        <end position="357"/>
    </location>
</feature>
<feature type="compositionally biased region" description="Basic and acidic residues" evidence="2">
    <location>
        <begin position="654"/>
        <end position="665"/>
    </location>
</feature>
<feature type="region of interest" description="Disordered" evidence="2">
    <location>
        <begin position="508"/>
        <end position="576"/>
    </location>
</feature>
<sequence length="695" mass="78572">MRPVVTNHPSPPVFINKMKNEQIVEDRFTEIERENRILFEKITQIHLKGLAGPGKISNLLHQSEFKDRHFIDSVSATISGSNSARKLSTIQSNSGKPGEAQAALDLKRVKDRLRQLDQVRLFKDNMKFLDRLRNSKGTIDMSKFSEFEKQHKAYKKNLTESTNLIHNIKHTSIISDQHSLYQRSTSVSKGPNNQQALSIGFGNQAHATESSSKGFFNQSLFNGNMHSTNHSNNIPSAERLPQIQGAQQQQHQTATQGFNKLGGIDSFNDYNIQKAQLPQSNNELTALQKYQQQSIKHKEMTVVLEQSAMAALSKKRYRTKPKRRRGETQRDYFEEFEQQQRNNYVDNQGNLYTNSDTHTSKFTDRKVGGSTKRKRGKQASLLTSDEEQLIEQSLFKSKMFVDEVDAFMTIEVVRKGTHKVFIRAWNNKLLMKSEVELHLKQACSYLMYYGNDFERFIKETIMFHPTGKISLMDMHKIRYLAAIQGQFAQQSSIDSLNQLPSKNIQEEDYEEDYGGDEATGRETPDLIKTKSLGSSKNNAVTSGHTFKKSVKQSQESKNFNSSITSIQNPPSQMAAMPVQLKQSIQSNRTEAHANAGIIQDKQQQDRSEGGHTAAYQRGITGNIVQENKNKPGAGFQLDADDDEGSGVTQQVGKNKQDPERDHEDSNGGYTGDELGNDRIIKAAQSSFSFQNLGKK</sequence>
<dbReference type="EMBL" id="RRYP01017726">
    <property type="protein sequence ID" value="TNV73978.1"/>
    <property type="molecule type" value="Genomic_DNA"/>
</dbReference>